<feature type="transmembrane region" description="Helical" evidence="1">
    <location>
        <begin position="191"/>
        <end position="210"/>
    </location>
</feature>
<protein>
    <submittedName>
        <fullName evidence="3">Beta-carotene 15,15'-monooxygenase</fullName>
    </submittedName>
</protein>
<reference evidence="2" key="3">
    <citation type="submission" date="2024-05" db="EMBL/GenBank/DDBJ databases">
        <title>Description of novel Chryseobacterium sp. strain C-2.</title>
        <authorList>
            <person name="Saticioglu I.B."/>
        </authorList>
    </citation>
    <scope>NUCLEOTIDE SEQUENCE</scope>
    <source>
        <strain evidence="2">C-2</strain>
    </source>
</reference>
<dbReference type="RefSeq" id="WP_191178863.1">
    <property type="nucleotide sequence ID" value="NZ_JACXXP010000005.1"/>
</dbReference>
<feature type="transmembrane region" description="Helical" evidence="1">
    <location>
        <begin position="216"/>
        <end position="236"/>
    </location>
</feature>
<name>A0A9Q3UYN8_9FLAO</name>
<keyword evidence="1" id="KW-0812">Transmembrane</keyword>
<feature type="transmembrane region" description="Helical" evidence="1">
    <location>
        <begin position="152"/>
        <end position="171"/>
    </location>
</feature>
<evidence type="ECO:0000313" key="5">
    <source>
        <dbReference type="Proteomes" id="UP001107960"/>
    </source>
</evidence>
<accession>A0A9Q3UYN8</accession>
<dbReference type="EMBL" id="JAJJML010000001">
    <property type="protein sequence ID" value="MCC9035390.1"/>
    <property type="molecule type" value="Genomic_DNA"/>
</dbReference>
<keyword evidence="4" id="KW-1185">Reference proteome</keyword>
<comment type="caution">
    <text evidence="3">The sequence shown here is derived from an EMBL/GenBank/DDBJ whole genome shotgun (WGS) entry which is preliminary data.</text>
</comment>
<evidence type="ECO:0000313" key="3">
    <source>
        <dbReference type="EMBL" id="MCC9035390.1"/>
    </source>
</evidence>
<dbReference type="Proteomes" id="UP000603715">
    <property type="component" value="Unassembled WGS sequence"/>
</dbReference>
<feature type="transmembrane region" description="Helical" evidence="1">
    <location>
        <begin position="129"/>
        <end position="146"/>
    </location>
</feature>
<evidence type="ECO:0000313" key="2">
    <source>
        <dbReference type="EMBL" id="MBD3904293.1"/>
    </source>
</evidence>
<dbReference type="Proteomes" id="UP001107960">
    <property type="component" value="Unassembled WGS sequence"/>
</dbReference>
<sequence>MSEFNEFDQQGSVPEKNTGSIISHAFEMYKGVFLYALVAMIIYFIADSILQSITGLNFYSNYSSFTDFDEDNYRSILIDRPGMSLYYSFSGLLSILLSPLYVGLIYIANKFNTKVPIEFSDLFIGYRQNLGNILLYSLITNIILWVSLAMCVIPVFFVYPLFLLGYPILLFENANAMDAISKTYNIAKENYSIFLGTAFLGIIISVAGIILCCIGIIFTLPFIYIAMYSIYCAYLGKPRQITYNK</sequence>
<proteinExistence type="predicted"/>
<keyword evidence="1" id="KW-0472">Membrane</keyword>
<evidence type="ECO:0000256" key="1">
    <source>
        <dbReference type="SAM" id="Phobius"/>
    </source>
</evidence>
<feature type="transmembrane region" description="Helical" evidence="1">
    <location>
        <begin position="85"/>
        <end position="108"/>
    </location>
</feature>
<reference evidence="3" key="1">
    <citation type="submission" date="2021-11" db="EMBL/GenBank/DDBJ databases">
        <title>Description of novel Chryseobacterium species.</title>
        <authorList>
            <person name="Saticioglu I.B."/>
            <person name="Ay H."/>
            <person name="Altun S."/>
            <person name="Duman M."/>
        </authorList>
    </citation>
    <scope>NUCLEOTIDE SEQUENCE</scope>
    <source>
        <strain evidence="3">C-39</strain>
    </source>
</reference>
<reference evidence="4" key="2">
    <citation type="submission" date="2023-07" db="EMBL/GenBank/DDBJ databases">
        <title>Description of novel Chryseobacterium sp. strain C-2.</title>
        <authorList>
            <person name="Saticioglu I.B."/>
        </authorList>
    </citation>
    <scope>NUCLEOTIDE SEQUENCE [LARGE SCALE GENOMIC DNA]</scope>
    <source>
        <strain evidence="4">C-2</strain>
    </source>
</reference>
<keyword evidence="1" id="KW-1133">Transmembrane helix</keyword>
<dbReference type="EMBL" id="JACXXP010000005">
    <property type="protein sequence ID" value="MBD3904293.1"/>
    <property type="molecule type" value="Genomic_DNA"/>
</dbReference>
<feature type="transmembrane region" description="Helical" evidence="1">
    <location>
        <begin position="32"/>
        <end position="53"/>
    </location>
</feature>
<organism evidence="3 5">
    <name type="scientific">Chryseobacterium muglaense</name>
    <dbReference type="NCBI Taxonomy" id="2893752"/>
    <lineage>
        <taxon>Bacteria</taxon>
        <taxon>Pseudomonadati</taxon>
        <taxon>Bacteroidota</taxon>
        <taxon>Flavobacteriia</taxon>
        <taxon>Flavobacteriales</taxon>
        <taxon>Weeksellaceae</taxon>
        <taxon>Chryseobacterium group</taxon>
        <taxon>Chryseobacterium</taxon>
    </lineage>
</organism>
<dbReference type="AlphaFoldDB" id="A0A9Q3UYN8"/>
<gene>
    <name evidence="2" type="ORF">IEW27_06730</name>
    <name evidence="3" type="ORF">LNP80_14160</name>
</gene>
<evidence type="ECO:0000313" key="4">
    <source>
        <dbReference type="Proteomes" id="UP000603715"/>
    </source>
</evidence>